<dbReference type="AlphaFoldDB" id="A0A8H3IK66"/>
<feature type="compositionally biased region" description="Polar residues" evidence="2">
    <location>
        <begin position="668"/>
        <end position="690"/>
    </location>
</feature>
<gene>
    <name evidence="3" type="ORF">GOMPHAMPRED_005805</name>
</gene>
<feature type="compositionally biased region" description="Low complexity" evidence="2">
    <location>
        <begin position="52"/>
        <end position="81"/>
    </location>
</feature>
<organism evidence="3 4">
    <name type="scientific">Gomphillus americanus</name>
    <dbReference type="NCBI Taxonomy" id="1940652"/>
    <lineage>
        <taxon>Eukaryota</taxon>
        <taxon>Fungi</taxon>
        <taxon>Dikarya</taxon>
        <taxon>Ascomycota</taxon>
        <taxon>Pezizomycotina</taxon>
        <taxon>Lecanoromycetes</taxon>
        <taxon>OSLEUM clade</taxon>
        <taxon>Ostropomycetidae</taxon>
        <taxon>Ostropales</taxon>
        <taxon>Graphidaceae</taxon>
        <taxon>Gomphilloideae</taxon>
        <taxon>Gomphillus</taxon>
    </lineage>
</organism>
<feature type="compositionally biased region" description="Polar residues" evidence="2">
    <location>
        <begin position="315"/>
        <end position="326"/>
    </location>
</feature>
<evidence type="ECO:0000256" key="2">
    <source>
        <dbReference type="SAM" id="MobiDB-lite"/>
    </source>
</evidence>
<feature type="compositionally biased region" description="Polar residues" evidence="2">
    <location>
        <begin position="173"/>
        <end position="200"/>
    </location>
</feature>
<keyword evidence="4" id="KW-1185">Reference proteome</keyword>
<name>A0A8H3IK66_9LECA</name>
<dbReference type="EMBL" id="CAJPDQ010000037">
    <property type="protein sequence ID" value="CAF9931057.1"/>
    <property type="molecule type" value="Genomic_DNA"/>
</dbReference>
<dbReference type="InterPro" id="IPR011990">
    <property type="entry name" value="TPR-like_helical_dom_sf"/>
</dbReference>
<feature type="compositionally biased region" description="Polar residues" evidence="2">
    <location>
        <begin position="468"/>
        <end position="480"/>
    </location>
</feature>
<keyword evidence="1" id="KW-0677">Repeat</keyword>
<dbReference type="PANTHER" id="PTHR46430:SF3">
    <property type="entry name" value="ACTIVATOR OF C KINASE PROTEIN 1"/>
    <property type="match status" value="1"/>
</dbReference>
<feature type="compositionally biased region" description="Polar residues" evidence="2">
    <location>
        <begin position="489"/>
        <end position="517"/>
    </location>
</feature>
<dbReference type="SUPFAM" id="SSF81901">
    <property type="entry name" value="HCP-like"/>
    <property type="match status" value="1"/>
</dbReference>
<feature type="region of interest" description="Disordered" evidence="2">
    <location>
        <begin position="1"/>
        <end position="711"/>
    </location>
</feature>
<dbReference type="PANTHER" id="PTHR46430">
    <property type="entry name" value="PROTEIN SKT5-RELATED"/>
    <property type="match status" value="1"/>
</dbReference>
<dbReference type="InterPro" id="IPR051726">
    <property type="entry name" value="Chitin_Synth_Reg"/>
</dbReference>
<accession>A0A8H3IK66</accession>
<dbReference type="InterPro" id="IPR006597">
    <property type="entry name" value="Sel1-like"/>
</dbReference>
<sequence length="1094" mass="120975">MAYPSQTRYANANNYYDAPRSAPLESPREYRDDGYGGQNQQQSYARDNGYAPGYNQGGPRRPPRQQYQQGPPRQARGAPAPQGRPPPRSSGRNGPNGPMREQRGGYQERRGHSDQQYRYDNTYQQGPSRGYSGGYQQNGYSEGYDNQDQYDNGYDQGQRDDEYEYQQRDGYGQPQQSRQQYGFSGSEGSRTQPSHQQDYSQDGYDQRARSGTGGPNRPPERHDKSRMPAKQPHSPDTASWDNPFPTFPTPHQRRPEQQRPSTASGRYQDSSGEFPPYGQGSHMHATAGNFSDPNLNYDHLDAYNDPRTISPPQPVYTQEPQRSNTMPMELAQDMANLNIQQPITADEPPKGRTPPQHLNFSQPRRPSAGNQGGSSSRQQSRSRTTSQQDAGYDGVLRSYTGSPNPGPSSPTAPFSSPGTEEMPNFGAAQNQEVDKTLHLAQQPGPSYDNGRGRQQDRGRDFRAEQQRSRSQPNYRHQTPTYGDAPAVPSMNSQYSENAQNFPSRNTSSPQNYQKPLPQQQMNQEQWDQQGREEFGAPTRAQTDMFGPGQGPSRQLSDSNNRAPNRGLGLPSNPRRGGSFPTPPGAVGSMNGSRGTTPVNGSRTSMEDRNGSRTGLILPNTGTVANSNSRPVSNPDALPEHPAPGRAGQMGASMGGNPARPLPVRNYNGGFSSPPSEQQTLPPPVQYQQKTSPPPAQYQQQPPLPPQHTAQAIPKSEGPITYAELQRIRDQVYQNPSDQALQLHLAKRIADAAITLADEGGRADPKTKAKNRDRYNKEALLLVKKLVGFNNTDAMFYMAECYGNGVLGLQKDPSQAFTMYQSAAKLNHAAAAYRVAVCCEIGSDEGGGTRRDPLKAVQWYQRAATLGDVPAMYKIGVIQMKGLLGQPQNSLQAVTWLKRAAERADAENPHAVHELALLYLNAGPNDSIVRNEAYAAQLMQQAADLGYKFSQFRLGAAYEYGYMSLPIDARQSITWYSRAAQQEEHQSELALSGWYLTGAEGIMAQNDTEAYLWARKAANSGLAKAEYAMGYFTEVGIGCPAEIEGAKRWYWKAASQNFPKARERLEDLRRGGPKMQKSRVSRGTMQREQGDCKVM</sequence>
<feature type="compositionally biased region" description="Polar residues" evidence="2">
    <location>
        <begin position="551"/>
        <end position="562"/>
    </location>
</feature>
<feature type="compositionally biased region" description="Basic and acidic residues" evidence="2">
    <location>
        <begin position="100"/>
        <end position="117"/>
    </location>
</feature>
<feature type="compositionally biased region" description="Low complexity" evidence="2">
    <location>
        <begin position="373"/>
        <end position="388"/>
    </location>
</feature>
<dbReference type="Gene3D" id="1.25.40.10">
    <property type="entry name" value="Tetratricopeptide repeat domain"/>
    <property type="match status" value="2"/>
</dbReference>
<protein>
    <submittedName>
        <fullName evidence="3">Uncharacterized protein</fullName>
    </submittedName>
</protein>
<evidence type="ECO:0000313" key="4">
    <source>
        <dbReference type="Proteomes" id="UP000664169"/>
    </source>
</evidence>
<feature type="compositionally biased region" description="Low complexity" evidence="2">
    <location>
        <begin position="89"/>
        <end position="98"/>
    </location>
</feature>
<feature type="compositionally biased region" description="Pro residues" evidence="2">
    <location>
        <begin position="691"/>
        <end position="705"/>
    </location>
</feature>
<feature type="compositionally biased region" description="Polar residues" evidence="2">
    <location>
        <begin position="118"/>
        <end position="127"/>
    </location>
</feature>
<feature type="compositionally biased region" description="Polar residues" evidence="2">
    <location>
        <begin position="1"/>
        <end position="14"/>
    </location>
</feature>
<feature type="compositionally biased region" description="Polar residues" evidence="2">
    <location>
        <begin position="589"/>
        <end position="603"/>
    </location>
</feature>
<proteinExistence type="predicted"/>
<reference evidence="3" key="1">
    <citation type="submission" date="2021-03" db="EMBL/GenBank/DDBJ databases">
        <authorList>
            <person name="Tagirdzhanova G."/>
        </authorList>
    </citation>
    <scope>NUCLEOTIDE SEQUENCE</scope>
</reference>
<feature type="compositionally biased region" description="Basic and acidic residues" evidence="2">
    <location>
        <begin position="450"/>
        <end position="467"/>
    </location>
</feature>
<dbReference type="OrthoDB" id="272077at2759"/>
<feature type="compositionally biased region" description="Low complexity" evidence="2">
    <location>
        <begin position="134"/>
        <end position="156"/>
    </location>
</feature>
<feature type="compositionally biased region" description="Polar residues" evidence="2">
    <location>
        <begin position="619"/>
        <end position="631"/>
    </location>
</feature>
<comment type="caution">
    <text evidence="3">The sequence shown here is derived from an EMBL/GenBank/DDBJ whole genome shotgun (WGS) entry which is preliminary data.</text>
</comment>
<dbReference type="Pfam" id="PF08238">
    <property type="entry name" value="Sel1"/>
    <property type="match status" value="7"/>
</dbReference>
<dbReference type="Proteomes" id="UP000664169">
    <property type="component" value="Unassembled WGS sequence"/>
</dbReference>
<feature type="compositionally biased region" description="Polar residues" evidence="2">
    <location>
        <begin position="258"/>
        <end position="271"/>
    </location>
</feature>
<evidence type="ECO:0000313" key="3">
    <source>
        <dbReference type="EMBL" id="CAF9931057.1"/>
    </source>
</evidence>
<evidence type="ECO:0000256" key="1">
    <source>
        <dbReference type="ARBA" id="ARBA00022737"/>
    </source>
</evidence>
<feature type="compositionally biased region" description="Low complexity" evidence="2">
    <location>
        <begin position="518"/>
        <end position="528"/>
    </location>
</feature>
<feature type="region of interest" description="Disordered" evidence="2">
    <location>
        <begin position="1067"/>
        <end position="1094"/>
    </location>
</feature>
<dbReference type="SMART" id="SM00671">
    <property type="entry name" value="SEL1"/>
    <property type="match status" value="7"/>
</dbReference>